<dbReference type="Pfam" id="PF21999">
    <property type="entry name" value="IMS_HHH_1"/>
    <property type="match status" value="1"/>
</dbReference>
<comment type="function">
    <text evidence="3">Poorly processive, error-prone DNA polymerase involved in untargeted mutagenesis. Copies undamaged DNA at stalled replication forks, which arise in vivo from mismatched or misaligned primer ends. These misaligned primers can be extended by PolIV. Exhibits no 3'-5' exonuclease (proofreading) activity. May be involved in translesional synthesis, in conjunction with the beta clamp from PolIII.</text>
</comment>
<dbReference type="InterPro" id="IPR017961">
    <property type="entry name" value="DNA_pol_Y-fam_little_finger"/>
</dbReference>
<dbReference type="Gene3D" id="3.30.1490.100">
    <property type="entry name" value="DNA polymerase, Y-family, little finger domain"/>
    <property type="match status" value="1"/>
</dbReference>
<dbReference type="PANTHER" id="PTHR35369">
    <property type="entry name" value="BLR3025 PROTEIN-RELATED"/>
    <property type="match status" value="1"/>
</dbReference>
<organism evidence="5 6">
    <name type="scientific">Streptomyces sp. 900116325</name>
    <dbReference type="NCBI Taxonomy" id="3154295"/>
    <lineage>
        <taxon>Bacteria</taxon>
        <taxon>Bacillati</taxon>
        <taxon>Actinomycetota</taxon>
        <taxon>Actinomycetes</taxon>
        <taxon>Kitasatosporales</taxon>
        <taxon>Streptomycetaceae</taxon>
        <taxon>Streptomyces</taxon>
    </lineage>
</organism>
<dbReference type="PROSITE" id="PS50173">
    <property type="entry name" value="UMUC"/>
    <property type="match status" value="1"/>
</dbReference>
<dbReference type="InterPro" id="IPR001126">
    <property type="entry name" value="UmuC"/>
</dbReference>
<dbReference type="InterPro" id="IPR050356">
    <property type="entry name" value="SulA_CellDiv_inhibitor"/>
</dbReference>
<dbReference type="InterPro" id="IPR043128">
    <property type="entry name" value="Rev_trsase/Diguanyl_cyclase"/>
</dbReference>
<keyword evidence="2" id="KW-0227">DNA damage</keyword>
<evidence type="ECO:0000259" key="4">
    <source>
        <dbReference type="PROSITE" id="PS50173"/>
    </source>
</evidence>
<feature type="domain" description="UmuC" evidence="4">
    <location>
        <begin position="68"/>
        <end position="129"/>
    </location>
</feature>
<dbReference type="SUPFAM" id="SSF100879">
    <property type="entry name" value="Lesion bypass DNA polymerase (Y-family), little finger domain"/>
    <property type="match status" value="1"/>
</dbReference>
<accession>A0ABV2ULT3</accession>
<dbReference type="Gene3D" id="3.30.70.270">
    <property type="match status" value="1"/>
</dbReference>
<dbReference type="EMBL" id="JBEXIP010000072">
    <property type="protein sequence ID" value="MET8438804.1"/>
    <property type="molecule type" value="Genomic_DNA"/>
</dbReference>
<dbReference type="Proteomes" id="UP001550044">
    <property type="component" value="Unassembled WGS sequence"/>
</dbReference>
<comment type="similarity">
    <text evidence="1">Belongs to the DNA polymerase type-Y family.</text>
</comment>
<reference evidence="5 6" key="1">
    <citation type="submission" date="2024-06" db="EMBL/GenBank/DDBJ databases">
        <title>The Natural Products Discovery Center: Release of the First 8490 Sequenced Strains for Exploring Actinobacteria Biosynthetic Diversity.</title>
        <authorList>
            <person name="Kalkreuter E."/>
            <person name="Kautsar S.A."/>
            <person name="Yang D."/>
            <person name="Bader C.D."/>
            <person name="Teijaro C.N."/>
            <person name="Fluegel L."/>
            <person name="Davis C.M."/>
            <person name="Simpson J.R."/>
            <person name="Lauterbach L."/>
            <person name="Steele A.D."/>
            <person name="Gui C."/>
            <person name="Meng S."/>
            <person name="Li G."/>
            <person name="Viehrig K."/>
            <person name="Ye F."/>
            <person name="Su P."/>
            <person name="Kiefer A.F."/>
            <person name="Nichols A."/>
            <person name="Cepeda A.J."/>
            <person name="Yan W."/>
            <person name="Fan B."/>
            <person name="Jiang Y."/>
            <person name="Adhikari A."/>
            <person name="Zheng C.-J."/>
            <person name="Schuster L."/>
            <person name="Cowan T.M."/>
            <person name="Smanski M.J."/>
            <person name="Chevrette M.G."/>
            <person name="De Carvalho L.P.S."/>
            <person name="Shen B."/>
        </authorList>
    </citation>
    <scope>NUCLEOTIDE SEQUENCE [LARGE SCALE GENOMIC DNA]</scope>
    <source>
        <strain evidence="5 6">NPDC005137</strain>
    </source>
</reference>
<dbReference type="InterPro" id="IPR043502">
    <property type="entry name" value="DNA/RNA_pol_sf"/>
</dbReference>
<dbReference type="SUPFAM" id="SSF56672">
    <property type="entry name" value="DNA/RNA polymerases"/>
    <property type="match status" value="1"/>
</dbReference>
<dbReference type="PANTHER" id="PTHR35369:SF2">
    <property type="entry name" value="BLR3025 PROTEIN"/>
    <property type="match status" value="1"/>
</dbReference>
<evidence type="ECO:0000256" key="2">
    <source>
        <dbReference type="ARBA" id="ARBA00022763"/>
    </source>
</evidence>
<name>A0ABV2ULT3_9ACTN</name>
<gene>
    <name evidence="5" type="ORF">ABZV61_40245</name>
</gene>
<evidence type="ECO:0000256" key="3">
    <source>
        <dbReference type="ARBA" id="ARBA00025589"/>
    </source>
</evidence>
<proteinExistence type="inferred from homology"/>
<evidence type="ECO:0000313" key="6">
    <source>
        <dbReference type="Proteomes" id="UP001550044"/>
    </source>
</evidence>
<evidence type="ECO:0000256" key="1">
    <source>
        <dbReference type="ARBA" id="ARBA00010945"/>
    </source>
</evidence>
<sequence length="333" mass="35974">MTSSPRTVMRIYFHLQEPDEDLYEQLLALLEGITPGVQPHSADWSADVDLTGALRYWDRDAKGLAAVIRLRALALYGVQSSAGIGPSRMIAAMAAALSPPGSVTVVGNSPYDIAAFLRPQRAAALPGIGPATARSLSRYGIYSIGDIADTPLATLQRLVGIAAGRQAHDRSHGRDDRLVVPQAAPRSACAEHRFDTDELDPDQHHQAVLGLVDELGARMRSENSVCCAITLTVRYADRTHTTRTRTLAEPTAHSPALADTGLALFASLGLQRARVRAISVRAERLQPAETATHQLTLDPTDERTRDLEAAIDRARARYGYRVAGPASSYQRAN</sequence>
<dbReference type="InterPro" id="IPR036775">
    <property type="entry name" value="DNA_pol_Y-fam_lit_finger_sf"/>
</dbReference>
<evidence type="ECO:0000313" key="5">
    <source>
        <dbReference type="EMBL" id="MET8438804.1"/>
    </source>
</evidence>
<dbReference type="RefSeq" id="WP_356713214.1">
    <property type="nucleotide sequence ID" value="NZ_JBEXIP010000072.1"/>
</dbReference>
<comment type="caution">
    <text evidence="5">The sequence shown here is derived from an EMBL/GenBank/DDBJ whole genome shotgun (WGS) entry which is preliminary data.</text>
</comment>
<protein>
    <submittedName>
        <fullName evidence="5">Helix-hairpin-helix domain-containing protein</fullName>
    </submittedName>
</protein>
<dbReference type="Gene3D" id="1.10.150.20">
    <property type="entry name" value="5' to 3' exonuclease, C-terminal subdomain"/>
    <property type="match status" value="1"/>
</dbReference>
<dbReference type="InterPro" id="IPR053848">
    <property type="entry name" value="IMS_HHH_1"/>
</dbReference>
<dbReference type="Pfam" id="PF11799">
    <property type="entry name" value="IMS_C"/>
    <property type="match status" value="1"/>
</dbReference>
<keyword evidence="6" id="KW-1185">Reference proteome</keyword>